<comment type="caution">
    <text evidence="2">The sequence shown here is derived from an EMBL/GenBank/DDBJ whole genome shotgun (WGS) entry which is preliminary data.</text>
</comment>
<dbReference type="PROSITE" id="PS00018">
    <property type="entry name" value="EF_HAND_1"/>
    <property type="match status" value="1"/>
</dbReference>
<proteinExistence type="predicted"/>
<evidence type="ECO:0000313" key="2">
    <source>
        <dbReference type="EMBL" id="KKL99285.1"/>
    </source>
</evidence>
<feature type="non-terminal residue" evidence="2">
    <location>
        <position position="186"/>
    </location>
</feature>
<reference evidence="2" key="1">
    <citation type="journal article" date="2015" name="Nature">
        <title>Complex archaea that bridge the gap between prokaryotes and eukaryotes.</title>
        <authorList>
            <person name="Spang A."/>
            <person name="Saw J.H."/>
            <person name="Jorgensen S.L."/>
            <person name="Zaremba-Niedzwiedzka K."/>
            <person name="Martijn J."/>
            <person name="Lind A.E."/>
            <person name="van Eijk R."/>
            <person name="Schleper C."/>
            <person name="Guy L."/>
            <person name="Ettema T.J."/>
        </authorList>
    </citation>
    <scope>NUCLEOTIDE SEQUENCE</scope>
</reference>
<dbReference type="InterPro" id="IPR018247">
    <property type="entry name" value="EF_Hand_1_Ca_BS"/>
</dbReference>
<feature type="domain" description="DUF7901" evidence="1">
    <location>
        <begin position="8"/>
        <end position="186"/>
    </location>
</feature>
<gene>
    <name evidence="2" type="ORF">LCGC14_1815990</name>
</gene>
<sequence>MTPDLDGGVDILAGLWVDPEATGAVAKFVADDWRCTATGPIDSIHIWASWLEDFKPHVDPSKHGNFILAIYSDIPAVGGAYSRPGDLLWSEVFWEGDYIGRFWDDADEVFYDPNDDVILGSDTEAWQYNFYPTNPPDQTVGEIYWLAVSNPDLNGDGFINITDLGMLQSGSRFGWKTSDRHFNDYA</sequence>
<organism evidence="2">
    <name type="scientific">marine sediment metagenome</name>
    <dbReference type="NCBI Taxonomy" id="412755"/>
    <lineage>
        <taxon>unclassified sequences</taxon>
        <taxon>metagenomes</taxon>
        <taxon>ecological metagenomes</taxon>
    </lineage>
</organism>
<dbReference type="Pfam" id="PF25470">
    <property type="entry name" value="DUF7901"/>
    <property type="match status" value="1"/>
</dbReference>
<dbReference type="EMBL" id="LAZR01017713">
    <property type="protein sequence ID" value="KKL99285.1"/>
    <property type="molecule type" value="Genomic_DNA"/>
</dbReference>
<name>A0A0F9J075_9ZZZZ</name>
<protein>
    <recommendedName>
        <fullName evidence="1">DUF7901 domain-containing protein</fullName>
    </recommendedName>
</protein>
<accession>A0A0F9J075</accession>
<dbReference type="InterPro" id="IPR057223">
    <property type="entry name" value="DUF7901"/>
</dbReference>
<dbReference type="AlphaFoldDB" id="A0A0F9J075"/>
<evidence type="ECO:0000259" key="1">
    <source>
        <dbReference type="Pfam" id="PF25470"/>
    </source>
</evidence>